<proteinExistence type="predicted"/>
<accession>A0A9Q1ID28</accession>
<keyword evidence="3" id="KW-1185">Reference proteome</keyword>
<feature type="compositionally biased region" description="Polar residues" evidence="1">
    <location>
        <begin position="21"/>
        <end position="39"/>
    </location>
</feature>
<organism evidence="2 3">
    <name type="scientific">Synaphobranchus kaupii</name>
    <name type="common">Kaup's arrowtooth eel</name>
    <dbReference type="NCBI Taxonomy" id="118154"/>
    <lineage>
        <taxon>Eukaryota</taxon>
        <taxon>Metazoa</taxon>
        <taxon>Chordata</taxon>
        <taxon>Craniata</taxon>
        <taxon>Vertebrata</taxon>
        <taxon>Euteleostomi</taxon>
        <taxon>Actinopterygii</taxon>
        <taxon>Neopterygii</taxon>
        <taxon>Teleostei</taxon>
        <taxon>Anguilliformes</taxon>
        <taxon>Synaphobranchidae</taxon>
        <taxon>Synaphobranchus</taxon>
    </lineage>
</organism>
<gene>
    <name evidence="2" type="ORF">SKAU_G00408300</name>
</gene>
<reference evidence="2" key="1">
    <citation type="journal article" date="2023" name="Science">
        <title>Genome structures resolve the early diversification of teleost fishes.</title>
        <authorList>
            <person name="Parey E."/>
            <person name="Louis A."/>
            <person name="Montfort J."/>
            <person name="Bouchez O."/>
            <person name="Roques C."/>
            <person name="Iampietro C."/>
            <person name="Lluch J."/>
            <person name="Castinel A."/>
            <person name="Donnadieu C."/>
            <person name="Desvignes T."/>
            <person name="Floi Bucao C."/>
            <person name="Jouanno E."/>
            <person name="Wen M."/>
            <person name="Mejri S."/>
            <person name="Dirks R."/>
            <person name="Jansen H."/>
            <person name="Henkel C."/>
            <person name="Chen W.J."/>
            <person name="Zahm M."/>
            <person name="Cabau C."/>
            <person name="Klopp C."/>
            <person name="Thompson A.W."/>
            <person name="Robinson-Rechavi M."/>
            <person name="Braasch I."/>
            <person name="Lecointre G."/>
            <person name="Bobe J."/>
            <person name="Postlethwait J.H."/>
            <person name="Berthelot C."/>
            <person name="Roest Crollius H."/>
            <person name="Guiguen Y."/>
        </authorList>
    </citation>
    <scope>NUCLEOTIDE SEQUENCE</scope>
    <source>
        <strain evidence="2">WJC10195</strain>
    </source>
</reference>
<sequence length="180" mass="19384">MTGPRRLSPAYPSKPSPVCSFWSSAPESPQSAADSTPVNLTGVADKNNDKSLLSNGVWRKRHKSRWIKAKQVDQPAHPLNFSGLATGKGVEQRSPRGRAAREPARRQANAPPGANSISGWARGITTAGKEALRRERGLSRTEPARSRCSAVEPIPAPRLMFLFGATRDSIAFATHANGHV</sequence>
<comment type="caution">
    <text evidence="2">The sequence shown here is derived from an EMBL/GenBank/DDBJ whole genome shotgun (WGS) entry which is preliminary data.</text>
</comment>
<name>A0A9Q1ID28_SYNKA</name>
<evidence type="ECO:0000313" key="3">
    <source>
        <dbReference type="Proteomes" id="UP001152622"/>
    </source>
</evidence>
<evidence type="ECO:0000313" key="2">
    <source>
        <dbReference type="EMBL" id="KAJ8335191.1"/>
    </source>
</evidence>
<protein>
    <submittedName>
        <fullName evidence="2">Uncharacterized protein</fullName>
    </submittedName>
</protein>
<dbReference type="Proteomes" id="UP001152622">
    <property type="component" value="Chromosome 21"/>
</dbReference>
<evidence type="ECO:0000256" key="1">
    <source>
        <dbReference type="SAM" id="MobiDB-lite"/>
    </source>
</evidence>
<dbReference type="AlphaFoldDB" id="A0A9Q1ID28"/>
<feature type="region of interest" description="Disordered" evidence="1">
    <location>
        <begin position="1"/>
        <end position="57"/>
    </location>
</feature>
<dbReference type="EMBL" id="JAINUF010000021">
    <property type="protein sequence ID" value="KAJ8335191.1"/>
    <property type="molecule type" value="Genomic_DNA"/>
</dbReference>
<feature type="region of interest" description="Disordered" evidence="1">
    <location>
        <begin position="71"/>
        <end position="122"/>
    </location>
</feature>
<feature type="compositionally biased region" description="Basic and acidic residues" evidence="1">
    <location>
        <begin position="90"/>
        <end position="105"/>
    </location>
</feature>